<dbReference type="Proteomes" id="UP000093080">
    <property type="component" value="Unassembled WGS sequence"/>
</dbReference>
<name>A0A1B9F5X5_9BACT</name>
<protein>
    <submittedName>
        <fullName evidence="1">Uncharacterized protein</fullName>
    </submittedName>
</protein>
<accession>A0A1B9F5X5</accession>
<proteinExistence type="predicted"/>
<evidence type="ECO:0000313" key="2">
    <source>
        <dbReference type="Proteomes" id="UP000093080"/>
    </source>
</evidence>
<sequence length="46" mass="5247">MTSLDNSIENNCLCLSFIGDALGFMAKFARKWLHSVYFLAKNLTDF</sequence>
<dbReference type="STRING" id="1156395.DBT_1445"/>
<gene>
    <name evidence="1" type="ORF">DBT_1445</name>
</gene>
<keyword evidence="2" id="KW-1185">Reference proteome</keyword>
<reference evidence="1 2" key="1">
    <citation type="submission" date="2016-06" db="EMBL/GenBank/DDBJ databases">
        <title>Respiratory ammonification of nitrate coupled to the oxidation of elemental sulfur in deep-sea autotrophic thermophilic bacteria.</title>
        <authorList>
            <person name="Slobodkina G.B."/>
            <person name="Mardanov A.V."/>
            <person name="Ravin N.V."/>
            <person name="Frolova A.A."/>
            <person name="Viryasiv M.B."/>
            <person name="Chernyh N.A."/>
            <person name="Bonch-Osmolovskaya E.A."/>
            <person name="Slobodkin A.I."/>
        </authorList>
    </citation>
    <scope>NUCLEOTIDE SEQUENCE [LARGE SCALE GENOMIC DNA]</scope>
    <source>
        <strain evidence="1 2">S69</strain>
    </source>
</reference>
<organism evidence="1 2">
    <name type="scientific">Dissulfuribacter thermophilus</name>
    <dbReference type="NCBI Taxonomy" id="1156395"/>
    <lineage>
        <taxon>Bacteria</taxon>
        <taxon>Pseudomonadati</taxon>
        <taxon>Thermodesulfobacteriota</taxon>
        <taxon>Dissulfuribacteria</taxon>
        <taxon>Dissulfuribacterales</taxon>
        <taxon>Dissulfuribacteraceae</taxon>
        <taxon>Dissulfuribacter</taxon>
    </lineage>
</organism>
<dbReference type="EMBL" id="MAGO01000006">
    <property type="protein sequence ID" value="OCC15322.1"/>
    <property type="molecule type" value="Genomic_DNA"/>
</dbReference>
<dbReference type="AlphaFoldDB" id="A0A1B9F5X5"/>
<evidence type="ECO:0000313" key="1">
    <source>
        <dbReference type="EMBL" id="OCC15322.1"/>
    </source>
</evidence>
<comment type="caution">
    <text evidence="1">The sequence shown here is derived from an EMBL/GenBank/DDBJ whole genome shotgun (WGS) entry which is preliminary data.</text>
</comment>